<evidence type="ECO:0000256" key="1">
    <source>
        <dbReference type="SAM" id="SignalP"/>
    </source>
</evidence>
<feature type="chain" id="PRO_5030605749" evidence="1">
    <location>
        <begin position="31"/>
        <end position="466"/>
    </location>
</feature>
<keyword evidence="1" id="KW-0732">Signal</keyword>
<reference evidence="2" key="1">
    <citation type="submission" date="2021-01" db="EMBL/GenBank/DDBJ databases">
        <authorList>
            <person name="Corre E."/>
            <person name="Pelletier E."/>
            <person name="Niang G."/>
            <person name="Scheremetjew M."/>
            <person name="Finn R."/>
            <person name="Kale V."/>
            <person name="Holt S."/>
            <person name="Cochrane G."/>
            <person name="Meng A."/>
            <person name="Brown T."/>
            <person name="Cohen L."/>
        </authorList>
    </citation>
    <scope>NUCLEOTIDE SEQUENCE</scope>
    <source>
        <strain evidence="2">CCMP 769</strain>
    </source>
</reference>
<proteinExistence type="predicted"/>
<sequence length="466" mass="52674">MVRFVWLVSLALAAVLVSDVVSVAVGGVEASERVLDKVAVLDPPDILLPPKLVIPIYPIDEDNVCIPVKKVLTDLKKLKQMEVRLDNYGKWRGLNKKFLDKNGSYFRMPDGKKRLINLPTTEEEKIPLFPLSVKEYYEGYLDDIRTDDVSIDIVNLGGEAHVLVTIDSETKGTEFRLGCADRKKKKPCSNSKQKYTGQMKKIVTRIYMKIDTDPKDGYEGLLTYSSVDFDYNINLDPWIVTNTDLILGGGLAAFTAKIKKAMEVVLISQIKKLTFQKLVMKKLNQRILKELNKYYLKRALSLNYPKTPKAKDVDKWIKSSLRIKKWYYSRRGYLCMTTSYRKWIDHRYVKLISFTPDQGTVAKFCPFSFPFTAKLSVAGPVSIDARIDFSDGASSETVKWRYLLGGTVSESISHVIKGGPFSEKSLYSQLVLEYKGIFGNTFTILSPNLGALIRVKCLGLVAVPKI</sequence>
<gene>
    <name evidence="2" type="ORF">RMAR00112_LOCUS30236</name>
</gene>
<protein>
    <submittedName>
        <fullName evidence="2">Uncharacterized protein</fullName>
    </submittedName>
</protein>
<feature type="signal peptide" evidence="1">
    <location>
        <begin position="1"/>
        <end position="30"/>
    </location>
</feature>
<accession>A0A7S3EMN3</accession>
<evidence type="ECO:0000313" key="2">
    <source>
        <dbReference type="EMBL" id="CAE0062167.1"/>
    </source>
</evidence>
<name>A0A7S3EMN3_9RHOD</name>
<dbReference type="EMBL" id="HBHW01039342">
    <property type="protein sequence ID" value="CAE0062167.1"/>
    <property type="molecule type" value="Transcribed_RNA"/>
</dbReference>
<dbReference type="AlphaFoldDB" id="A0A7S3EMN3"/>
<organism evidence="2">
    <name type="scientific">Rhodosorus marinus</name>
    <dbReference type="NCBI Taxonomy" id="101924"/>
    <lineage>
        <taxon>Eukaryota</taxon>
        <taxon>Rhodophyta</taxon>
        <taxon>Stylonematophyceae</taxon>
        <taxon>Stylonematales</taxon>
        <taxon>Stylonemataceae</taxon>
        <taxon>Rhodosorus</taxon>
    </lineage>
</organism>